<evidence type="ECO:0000256" key="5">
    <source>
        <dbReference type="SAM" id="Phobius"/>
    </source>
</evidence>
<dbReference type="GO" id="GO:0016020">
    <property type="term" value="C:membrane"/>
    <property type="evidence" value="ECO:0007669"/>
    <property type="project" value="UniProtKB-SubCell"/>
</dbReference>
<feature type="transmembrane region" description="Helical" evidence="5">
    <location>
        <begin position="7"/>
        <end position="25"/>
    </location>
</feature>
<keyword evidence="2 5" id="KW-0812">Transmembrane</keyword>
<keyword evidence="4 5" id="KW-0472">Membrane</keyword>
<feature type="transmembrane region" description="Helical" evidence="5">
    <location>
        <begin position="79"/>
        <end position="108"/>
    </location>
</feature>
<dbReference type="RefSeq" id="WP_120259359.1">
    <property type="nucleotide sequence ID" value="NZ_RAPY01000002.1"/>
</dbReference>
<evidence type="ECO:0000256" key="3">
    <source>
        <dbReference type="ARBA" id="ARBA00022989"/>
    </source>
</evidence>
<sequence>MKTKKYISYVAQYTFILLWGGTIALKLRSWQETTSEIQMQGFPLWLTETVLWGLPLVFVLLIGLLIYRPTVNLGIRLSTALITVFTLYLIAGIAKVFGYTPCACAGLWPTNNHWLHIALNSIFIIIGIIYLILAHRSRAGRDVKPDLGRKEDMVSS</sequence>
<comment type="caution">
    <text evidence="7">The sequence shown here is derived from an EMBL/GenBank/DDBJ whole genome shotgun (WGS) entry which is preliminary data.</text>
</comment>
<keyword evidence="3 5" id="KW-1133">Transmembrane helix</keyword>
<feature type="domain" description="Methylamine utilisation protein MauE" evidence="6">
    <location>
        <begin position="5"/>
        <end position="132"/>
    </location>
</feature>
<dbReference type="GO" id="GO:0030416">
    <property type="term" value="P:methylamine metabolic process"/>
    <property type="evidence" value="ECO:0007669"/>
    <property type="project" value="InterPro"/>
</dbReference>
<gene>
    <name evidence="7" type="ORF">DFQ12_2538</name>
</gene>
<dbReference type="OrthoDB" id="673785at2"/>
<evidence type="ECO:0000259" key="6">
    <source>
        <dbReference type="Pfam" id="PF07291"/>
    </source>
</evidence>
<organism evidence="7 8">
    <name type="scientific">Sphingobacterium detergens</name>
    <dbReference type="NCBI Taxonomy" id="1145106"/>
    <lineage>
        <taxon>Bacteria</taxon>
        <taxon>Pseudomonadati</taxon>
        <taxon>Bacteroidota</taxon>
        <taxon>Sphingobacteriia</taxon>
        <taxon>Sphingobacteriales</taxon>
        <taxon>Sphingobacteriaceae</taxon>
        <taxon>Sphingobacterium</taxon>
    </lineage>
</organism>
<keyword evidence="8" id="KW-1185">Reference proteome</keyword>
<comment type="subcellular location">
    <subcellularLocation>
        <location evidence="1">Membrane</location>
        <topology evidence="1">Multi-pass membrane protein</topology>
    </subcellularLocation>
</comment>
<dbReference type="Proteomes" id="UP000286246">
    <property type="component" value="Unassembled WGS sequence"/>
</dbReference>
<feature type="transmembrane region" description="Helical" evidence="5">
    <location>
        <begin position="114"/>
        <end position="134"/>
    </location>
</feature>
<evidence type="ECO:0000313" key="8">
    <source>
        <dbReference type="Proteomes" id="UP000286246"/>
    </source>
</evidence>
<evidence type="ECO:0000256" key="1">
    <source>
        <dbReference type="ARBA" id="ARBA00004141"/>
    </source>
</evidence>
<feature type="transmembrane region" description="Helical" evidence="5">
    <location>
        <begin position="45"/>
        <end position="67"/>
    </location>
</feature>
<reference evidence="7 8" key="1">
    <citation type="submission" date="2018-09" db="EMBL/GenBank/DDBJ databases">
        <title>Genomic Encyclopedia of Type Strains, Phase III (KMG-III): the genomes of soil and plant-associated and newly described type strains.</title>
        <authorList>
            <person name="Whitman W."/>
        </authorList>
    </citation>
    <scope>NUCLEOTIDE SEQUENCE [LARGE SCALE GENOMIC DNA]</scope>
    <source>
        <strain evidence="7 8">CECT 7938</strain>
    </source>
</reference>
<name>A0A420B6D2_SPHD1</name>
<dbReference type="Pfam" id="PF07291">
    <property type="entry name" value="MauE"/>
    <property type="match status" value="1"/>
</dbReference>
<dbReference type="InterPro" id="IPR009908">
    <property type="entry name" value="Methylamine_util_MauE"/>
</dbReference>
<dbReference type="AlphaFoldDB" id="A0A420B6D2"/>
<protein>
    <recommendedName>
        <fullName evidence="6">Methylamine utilisation protein MauE domain-containing protein</fullName>
    </recommendedName>
</protein>
<evidence type="ECO:0000313" key="7">
    <source>
        <dbReference type="EMBL" id="RKE52304.1"/>
    </source>
</evidence>
<evidence type="ECO:0000256" key="2">
    <source>
        <dbReference type="ARBA" id="ARBA00022692"/>
    </source>
</evidence>
<proteinExistence type="predicted"/>
<dbReference type="EMBL" id="RAPY01000002">
    <property type="protein sequence ID" value="RKE52304.1"/>
    <property type="molecule type" value="Genomic_DNA"/>
</dbReference>
<accession>A0A420B6D2</accession>
<evidence type="ECO:0000256" key="4">
    <source>
        <dbReference type="ARBA" id="ARBA00023136"/>
    </source>
</evidence>